<feature type="compositionally biased region" description="Basic and acidic residues" evidence="11">
    <location>
        <begin position="2205"/>
        <end position="2236"/>
    </location>
</feature>
<comment type="catalytic activity">
    <reaction evidence="9">
        <text>5-diphospho-1D-myo-inositol 1,2,3,4,6-pentakisphosphate + ATP + H(+) = 1,5-bis(diphospho)-1D-myo-inositol 2,3,4,6-tetrakisphosphate + ADP</text>
        <dbReference type="Rhea" id="RHEA:10276"/>
        <dbReference type="ChEBI" id="CHEBI:15378"/>
        <dbReference type="ChEBI" id="CHEBI:30616"/>
        <dbReference type="ChEBI" id="CHEBI:58628"/>
        <dbReference type="ChEBI" id="CHEBI:77983"/>
        <dbReference type="ChEBI" id="CHEBI:456216"/>
        <dbReference type="EC" id="2.7.4.24"/>
    </reaction>
    <physiologicalReaction direction="left-to-right" evidence="9">
        <dbReference type="Rhea" id="RHEA:10277"/>
    </physiologicalReaction>
</comment>
<dbReference type="SUPFAM" id="SSF56059">
    <property type="entry name" value="Glutathione synthetase ATP-binding domain-like"/>
    <property type="match status" value="1"/>
</dbReference>
<keyword evidence="8" id="KW-0067">ATP-binding</keyword>
<organism evidence="13 14">
    <name type="scientific">Besnoitia besnoiti</name>
    <name type="common">Apicomplexan protozoan</name>
    <dbReference type="NCBI Taxonomy" id="94643"/>
    <lineage>
        <taxon>Eukaryota</taxon>
        <taxon>Sar</taxon>
        <taxon>Alveolata</taxon>
        <taxon>Apicomplexa</taxon>
        <taxon>Conoidasida</taxon>
        <taxon>Coccidia</taxon>
        <taxon>Eucoccidiorida</taxon>
        <taxon>Eimeriorina</taxon>
        <taxon>Sarcocystidae</taxon>
        <taxon>Besnoitia</taxon>
    </lineage>
</organism>
<evidence type="ECO:0000256" key="3">
    <source>
        <dbReference type="ARBA" id="ARBA00012893"/>
    </source>
</evidence>
<feature type="compositionally biased region" description="Basic and acidic residues" evidence="11">
    <location>
        <begin position="408"/>
        <end position="422"/>
    </location>
</feature>
<evidence type="ECO:0000256" key="10">
    <source>
        <dbReference type="ARBA" id="ARBA00034629"/>
    </source>
</evidence>
<keyword evidence="4" id="KW-0963">Cytoplasm</keyword>
<comment type="subcellular location">
    <subcellularLocation>
        <location evidence="1">Cytoplasm</location>
        <location evidence="1">Cytosol</location>
    </subcellularLocation>
</comment>
<feature type="domain" description="VIP1 N-terminal" evidence="12">
    <location>
        <begin position="37"/>
        <end position="125"/>
    </location>
</feature>
<feature type="compositionally biased region" description="Low complexity" evidence="11">
    <location>
        <begin position="1328"/>
        <end position="1339"/>
    </location>
</feature>
<keyword evidence="5" id="KW-0808">Transferase</keyword>
<feature type="compositionally biased region" description="Low complexity" evidence="11">
    <location>
        <begin position="683"/>
        <end position="717"/>
    </location>
</feature>
<feature type="region of interest" description="Disordered" evidence="11">
    <location>
        <begin position="1287"/>
        <end position="1430"/>
    </location>
</feature>
<feature type="compositionally biased region" description="Basic and acidic residues" evidence="11">
    <location>
        <begin position="2686"/>
        <end position="2705"/>
    </location>
</feature>
<feature type="region of interest" description="Disordered" evidence="11">
    <location>
        <begin position="2653"/>
        <end position="2717"/>
    </location>
</feature>
<evidence type="ECO:0000256" key="11">
    <source>
        <dbReference type="SAM" id="MobiDB-lite"/>
    </source>
</evidence>
<evidence type="ECO:0000256" key="6">
    <source>
        <dbReference type="ARBA" id="ARBA00022741"/>
    </source>
</evidence>
<protein>
    <recommendedName>
        <fullName evidence="3">diphosphoinositol-pentakisphosphate 1-kinase</fullName>
        <ecNumber evidence="3">2.7.4.24</ecNumber>
    </recommendedName>
</protein>
<feature type="region of interest" description="Disordered" evidence="11">
    <location>
        <begin position="1934"/>
        <end position="2143"/>
    </location>
</feature>
<dbReference type="PROSITE" id="PS00616">
    <property type="entry name" value="HIS_ACID_PHOSPHAT_1"/>
    <property type="match status" value="1"/>
</dbReference>
<dbReference type="VEuPathDB" id="ToxoDB:BESB_056800"/>
<feature type="compositionally biased region" description="Low complexity" evidence="11">
    <location>
        <begin position="2774"/>
        <end position="2822"/>
    </location>
</feature>
<dbReference type="GO" id="GO:0006020">
    <property type="term" value="P:inositol metabolic process"/>
    <property type="evidence" value="ECO:0007669"/>
    <property type="project" value="TreeGrafter"/>
</dbReference>
<comment type="caution">
    <text evidence="13">The sequence shown here is derived from an EMBL/GenBank/DDBJ whole genome shotgun (WGS) entry which is preliminary data.</text>
</comment>
<dbReference type="KEGG" id="bbes:BESB_056800"/>
<dbReference type="GO" id="GO:0005524">
    <property type="term" value="F:ATP binding"/>
    <property type="evidence" value="ECO:0007669"/>
    <property type="project" value="UniProtKB-KW"/>
</dbReference>
<sequence>METSRGGDVEEGRSGEAAAPEDWTGCNSSESGLIQLSIGVCAMRVKTQSKPMRAILSRLERAKEFHIVVFDEQMILEEDITAWPRVDCLIAFYSTGFPLDKALAYAKRFRPILLNDLEQQKIIRDRVQVYEQLKKHGIPHPPYVVVDYERVSRGEAHFEEGYDYIVFNNKRLNKPFIEKPRDADNHDNWIYYPKNTGGGCKKLYRKQQNSSSSYCPDVHHVRKDGTYIYEEFLSTFGTDVKVYTVGPLFAHAEARKSPSVDGVVCRSPDGKEVRYPVILTEQEKWIAYRLVRAFQQIICGFDILRTSSGPFVCDVNGFSFVKGNVKYYEDCANILRLFFIKKSIERWSAFGLPPHVSALPALESAAAPATASPSLLLHSAASGASPPLDAVLQQLLRARNTYRVLRQTTREEEKKRESERGKVAAATPAGKPAEAAALAASAGLSEGASASTPADARVPGGAEAAADSAAAALQGDRERREGGGGEASLPPAPARAPLTAAQPAASPVSGARSPAAGASVSGAASDRRRGGGAVGGGGGEGETLEACEPSQDGCVSPSMASSFALHASLLERGGAQTRAASISRYTTAGESSGDEDEELRTVVVVMRHGDRKPKQKLKFQTAQDLILDLFEDERNPRKEIKLKSPEELRDLLDRNTEIITSLGQALFAEKKSLEDEQAALKPPSLLESPLPGAAASPAGEAAAPASQQDASSPPAEAQTKEAEATEAERARERQRLETAVEQRQSAIAKLQKELSVHKLLQKVLLQGDGFAGINRKIQLKPVAWEERVSASPRAAAAAGDSRRGSRGEESPPQASRSVSAAEVTQLRSNTASSLPDSLFSSSSSSPPSPPPPAAAAGGAVGRVTRCLVVAKWGGELTGIGRKQAEDLGKKFRYKLYPGDSAGLLRLHSTFRHDFKIYTSDEGRCQVTSAAFTKGFLDLEGELTPILVALVIRNNKAHALLDDTIQLPERKECKEVLDELLNLNISFRDATDDQLALVDALFRYPLQPVQLACLKEVDNPWQAMHDAYQGIQSFVAAVEVPTTPEGASSRTAASEKKGEASSSSSSSAPSPPASSAAGSGGGKEKLLEHPYAQKIANIKQRWTTLLKDWFDPRTGLFDTSKIADVMDMLRYELIHHRHLTPRALALAVETHNKMLPIHTFSGPAESGITAKQKLRIGAQIVGKLVKKIVRDLTFFRSDGRPRLPLESTTSWSAFTDWGRSMTAAAAAARFAPPPETSPAPSPLPAPPAAAAAPATAVASTSVLPPSAAEAFASAQIAQPHAASLVSAAAASSPPPAPPASAALPHAPSPAAAPTGGGGETVSFLGLGSGPAVAASSPPSSFTMSPLSVGGEGAAAAQGGVDKTRCVSSATPSHGLSSFSSSSVSPRDGDRDRAPRTRANSATPSGFSAALAPSDSEPRPQHRPSSLCAGLMPGAASAPQRVLSVAFERLRDRMLTAPAAPASPRDAGSLVLSSAASSPPRARPESPASPAGEPRLGLCGDGLVTAADYAYPPKEGLAMSIAEPEPRAVGTASPAASDYLEALPRANSLACGDAPHSHLALQNLGDNERFLQSLSLAKSDLFLKDEGGARASKDVPDAVAAAADAAAEAAPTASAPFRELVQAMCEDDEDAASPRASTEESCLPAALWGRSASSTDAFSVGASAGCARAAPSPLSADAPLAAGSALHLFSLSYSSPSSPVSSSHQPSKLAGGGDASASSAASSGASSAALVPPASTLVLHSRMPRSASSACFSFSNSAGRPTQKGTSSVRGSSTGSGASRLGGSAAATRGRNLQKGNVLASSSISRASSTRPSASSGSHGSALKKPRGEEGAAGGERLDETRKCSCGWSSDAGKVAGLPLTEKAHSLGSFKSSERGTPIGSKGAALTGGGGDDGEKRGRLSLARSCLCAEGERGIGGVGGLAEKVVINSDELWAHQKKTKKSDKREANAPSALGPRRGSDLHSVADTEAGGDAPRKAGRGGVSGATMSSSRGKEREEREGDGEKREGRRKDEEQGRCESKSALGGDGQTKDAKGGDHPGRAAKEGESGAAVDTKLEKRGSSATERSKAGEDGAAKERTGVDKPGEEGDESKVAQRRKSGGRGGEGEGDENGNAEANNAQGDKHREEDDDDDHEDHEDDDPHEHEVTAQIRLKEEEARMFGIRSPWRIVRSRYYVTSASHVQALLNILLFSYDVICVDGVCASCARGGADDEDKRHGKASQEREKKREASEDSKRETRRGLPAAKRADTSSGETKAADASAHATDGAEAAEKADADAEKSDNASERAQKAAESQKRPCCAACAEPLLDPGTNNELVGTCDLHYLSHIVFRVWERKRHRRVPRASPSPLSSSYSPSASAFPSSPLSLSGASPQAGAQPPAREDRNDEDSLFARSPSSSVSSTVADSPAASPYRLEISFSTGAKDGFGRTFQLIERDARNHQLFARVRSMSMGGGAAREKERSDEAASAGPAETAGGADGLASAAQEGERYPSAQGLQKEDGETPALNGAGEPESGAHLPHAASSNPASGSVKKLTFSASSGSAVKALLKRGLHAEEDEDFPEVHETPFYSAKAPLGAGESPTTAGASVAPPSASAASAACQCACCTEKRLRAVPPSDRGDASTPCASPPEPPRACRGCACCSPAPATAETAGALERGAQETEAGGGAKVGCPGAAGGMPEPDEPGGGEGAELREGAGREEKAAERKDISEGGAALASRGCQGAKAAETAVPPYCELAPLVTLAQSCDLERFEALMNRVLALYGSRTPTKLGKDRSQNSIGASSTASSSSACASSSSLPSSSPSSGVAGASAKASGSSASIPASLSPVTPGQSPS</sequence>
<feature type="region of interest" description="Disordered" evidence="11">
    <location>
        <begin position="785"/>
        <end position="857"/>
    </location>
</feature>
<feature type="compositionally biased region" description="Low complexity" evidence="11">
    <location>
        <begin position="2576"/>
        <end position="2586"/>
    </location>
</feature>
<dbReference type="OrthoDB" id="18042at2759"/>
<dbReference type="InterPro" id="IPR000560">
    <property type="entry name" value="His_Pase_clade-2"/>
</dbReference>
<keyword evidence="7" id="KW-0418">Kinase</keyword>
<evidence type="ECO:0000313" key="13">
    <source>
        <dbReference type="EMBL" id="PFH36029.1"/>
    </source>
</evidence>
<name>A0A2A9MDS0_BESBE</name>
<dbReference type="PANTHER" id="PTHR12750">
    <property type="entry name" value="DIPHOSPHOINOSITOL PENTAKISPHOSPHATE KINASE"/>
    <property type="match status" value="1"/>
</dbReference>
<proteinExistence type="inferred from homology"/>
<keyword evidence="14" id="KW-1185">Reference proteome</keyword>
<evidence type="ECO:0000256" key="5">
    <source>
        <dbReference type="ARBA" id="ARBA00022679"/>
    </source>
</evidence>
<evidence type="ECO:0000256" key="8">
    <source>
        <dbReference type="ARBA" id="ARBA00022840"/>
    </source>
</evidence>
<dbReference type="FunFam" id="3.40.50.11950:FF:000002">
    <property type="entry name" value="Inositol hexakisphosphate and diphosphoinositol-pentakisphosphate kinase"/>
    <property type="match status" value="1"/>
</dbReference>
<feature type="region of interest" description="Disordered" evidence="11">
    <location>
        <begin position="2333"/>
        <end position="2402"/>
    </location>
</feature>
<evidence type="ECO:0000259" key="12">
    <source>
        <dbReference type="Pfam" id="PF18086"/>
    </source>
</evidence>
<dbReference type="InterPro" id="IPR029033">
    <property type="entry name" value="His_PPase_superfam"/>
</dbReference>
<dbReference type="InterPro" id="IPR037446">
    <property type="entry name" value="His_Pase_VIP1"/>
</dbReference>
<feature type="compositionally biased region" description="Low complexity" evidence="11">
    <location>
        <begin position="831"/>
        <end position="845"/>
    </location>
</feature>
<feature type="region of interest" description="Disordered" evidence="11">
    <location>
        <begin position="2609"/>
        <end position="2629"/>
    </location>
</feature>
<feature type="compositionally biased region" description="Low complexity" evidence="11">
    <location>
        <begin position="1798"/>
        <end position="1819"/>
    </location>
</feature>
<evidence type="ECO:0000256" key="4">
    <source>
        <dbReference type="ARBA" id="ARBA00022490"/>
    </source>
</evidence>
<feature type="compositionally biased region" description="Low complexity" evidence="11">
    <location>
        <begin position="462"/>
        <end position="472"/>
    </location>
</feature>
<feature type="compositionally biased region" description="Low complexity" evidence="11">
    <location>
        <begin position="423"/>
        <end position="452"/>
    </location>
</feature>
<evidence type="ECO:0000256" key="7">
    <source>
        <dbReference type="ARBA" id="ARBA00022777"/>
    </source>
</evidence>
<feature type="compositionally biased region" description="Low complexity" evidence="11">
    <location>
        <begin position="2250"/>
        <end position="2264"/>
    </location>
</feature>
<dbReference type="GO" id="GO:0033857">
    <property type="term" value="F:5-diphosphoinositol pentakisphosphate 1-kinase activity"/>
    <property type="evidence" value="ECO:0007669"/>
    <property type="project" value="TreeGrafter"/>
</dbReference>
<dbReference type="CDD" id="cd07061">
    <property type="entry name" value="HP_HAP_like"/>
    <property type="match status" value="1"/>
</dbReference>
<feature type="region of interest" description="Disordered" evidence="11">
    <location>
        <begin position="1866"/>
        <end position="1894"/>
    </location>
</feature>
<feature type="region of interest" description="Disordered" evidence="11">
    <location>
        <begin position="2445"/>
        <end position="2527"/>
    </location>
</feature>
<evidence type="ECO:0000256" key="2">
    <source>
        <dbReference type="ARBA" id="ARBA00005609"/>
    </source>
</evidence>
<evidence type="ECO:0000256" key="1">
    <source>
        <dbReference type="ARBA" id="ARBA00004514"/>
    </source>
</evidence>
<feature type="compositionally biased region" description="Low complexity" evidence="11">
    <location>
        <begin position="1371"/>
        <end position="1383"/>
    </location>
</feature>
<comment type="similarity">
    <text evidence="2">Belongs to the histidine acid phosphatase family. VIP1 subfamily.</text>
</comment>
<dbReference type="GO" id="GO:0005829">
    <property type="term" value="C:cytosol"/>
    <property type="evidence" value="ECO:0007669"/>
    <property type="project" value="UniProtKB-SubCell"/>
</dbReference>
<dbReference type="Pfam" id="PF18086">
    <property type="entry name" value="PPIP5K2_N"/>
    <property type="match status" value="1"/>
</dbReference>
<feature type="compositionally biased region" description="Low complexity" evidence="11">
    <location>
        <begin position="1763"/>
        <end position="1789"/>
    </location>
</feature>
<feature type="region of interest" description="Disordered" evidence="11">
    <location>
        <begin position="2203"/>
        <end position="2292"/>
    </location>
</feature>
<comment type="catalytic activity">
    <reaction evidence="10">
        <text>1D-myo-inositol hexakisphosphate + ATP = 1-diphospho-1D-myo-inositol 2,3,4,5,6-pentakisphosphate + ADP</text>
        <dbReference type="Rhea" id="RHEA:37459"/>
        <dbReference type="ChEBI" id="CHEBI:30616"/>
        <dbReference type="ChEBI" id="CHEBI:58130"/>
        <dbReference type="ChEBI" id="CHEBI:74946"/>
        <dbReference type="ChEBI" id="CHEBI:456216"/>
        <dbReference type="EC" id="2.7.4.24"/>
    </reaction>
    <physiologicalReaction direction="left-to-right" evidence="10">
        <dbReference type="Rhea" id="RHEA:37460"/>
    </physiologicalReaction>
</comment>
<feature type="compositionally biased region" description="Basic and acidic residues" evidence="11">
    <location>
        <begin position="718"/>
        <end position="737"/>
    </location>
</feature>
<feature type="region of interest" description="Disordered" evidence="11">
    <location>
        <begin position="1748"/>
        <end position="1836"/>
    </location>
</feature>
<dbReference type="Gene3D" id="3.40.50.1240">
    <property type="entry name" value="Phosphoglycerate mutase-like"/>
    <property type="match status" value="1"/>
</dbReference>
<feature type="region of interest" description="Disordered" evidence="11">
    <location>
        <begin position="1455"/>
        <end position="1495"/>
    </location>
</feature>
<feature type="compositionally biased region" description="Basic and acidic residues" evidence="11">
    <location>
        <begin position="2026"/>
        <end position="2044"/>
    </location>
</feature>
<dbReference type="SUPFAM" id="SSF53254">
    <property type="entry name" value="Phosphoglycerate mutase-like"/>
    <property type="match status" value="1"/>
</dbReference>
<feature type="region of interest" description="Disordered" evidence="11">
    <location>
        <begin position="2759"/>
        <end position="2830"/>
    </location>
</feature>
<feature type="compositionally biased region" description="Low complexity" evidence="11">
    <location>
        <begin position="789"/>
        <end position="799"/>
    </location>
</feature>
<feature type="compositionally biased region" description="Low complexity" evidence="11">
    <location>
        <begin position="1059"/>
        <end position="1076"/>
    </location>
</feature>
<dbReference type="GO" id="GO:0032958">
    <property type="term" value="P:inositol phosphate biosynthetic process"/>
    <property type="evidence" value="ECO:0007669"/>
    <property type="project" value="TreeGrafter"/>
</dbReference>
<dbReference type="Gene3D" id="3.40.50.11950">
    <property type="match status" value="1"/>
</dbReference>
<feature type="region of interest" description="Disordered" evidence="11">
    <location>
        <begin position="1"/>
        <end position="26"/>
    </location>
</feature>
<feature type="compositionally biased region" description="Low complexity" evidence="11">
    <location>
        <begin position="495"/>
        <end position="524"/>
    </location>
</feature>
<gene>
    <name evidence="13" type="ORF">BESB_056800</name>
</gene>
<dbReference type="PANTHER" id="PTHR12750:SF9">
    <property type="entry name" value="INOSITOL HEXAKISPHOSPHATE AND DIPHOSPHOINOSITOL-PENTAKISPHOSPHATE KINASE"/>
    <property type="match status" value="1"/>
</dbReference>
<dbReference type="InterPro" id="IPR040557">
    <property type="entry name" value="VIP1_N"/>
</dbReference>
<feature type="compositionally biased region" description="Pro residues" evidence="11">
    <location>
        <begin position="1230"/>
        <end position="1246"/>
    </location>
</feature>
<dbReference type="Gene3D" id="3.30.470.20">
    <property type="entry name" value="ATP-grasp fold, B domain"/>
    <property type="match status" value="1"/>
</dbReference>
<feature type="compositionally biased region" description="Low complexity" evidence="11">
    <location>
        <begin position="2340"/>
        <end position="2375"/>
    </location>
</feature>
<dbReference type="EC" id="2.7.4.24" evidence="3"/>
<feature type="compositionally biased region" description="Basic and acidic residues" evidence="11">
    <location>
        <begin position="800"/>
        <end position="809"/>
    </location>
</feature>
<evidence type="ECO:0000313" key="14">
    <source>
        <dbReference type="Proteomes" id="UP000224006"/>
    </source>
</evidence>
<feature type="region of interest" description="Disordered" evidence="11">
    <location>
        <begin position="1224"/>
        <end position="1247"/>
    </location>
</feature>
<feature type="compositionally biased region" description="Low complexity" evidence="11">
    <location>
        <begin position="1465"/>
        <end position="1492"/>
    </location>
</feature>
<feature type="region of interest" description="Disordered" evidence="11">
    <location>
        <begin position="683"/>
        <end position="737"/>
    </location>
</feature>
<feature type="compositionally biased region" description="Basic and acidic residues" evidence="11">
    <location>
        <begin position="2266"/>
        <end position="2292"/>
    </location>
</feature>
<feature type="compositionally biased region" description="Low complexity" evidence="11">
    <location>
        <begin position="1298"/>
        <end position="1312"/>
    </location>
</feature>
<feature type="region of interest" description="Disordered" evidence="11">
    <location>
        <begin position="406"/>
        <end position="557"/>
    </location>
</feature>
<feature type="compositionally biased region" description="Acidic residues" evidence="11">
    <location>
        <begin position="2124"/>
        <end position="2135"/>
    </location>
</feature>
<accession>A0A2A9MDS0</accession>
<feature type="region of interest" description="Disordered" evidence="11">
    <location>
        <begin position="2552"/>
        <end position="2586"/>
    </location>
</feature>
<dbReference type="EMBL" id="NWUJ01000004">
    <property type="protein sequence ID" value="PFH36029.1"/>
    <property type="molecule type" value="Genomic_DNA"/>
</dbReference>
<feature type="compositionally biased region" description="Basic and acidic residues" evidence="11">
    <location>
        <begin position="1824"/>
        <end position="1836"/>
    </location>
</feature>
<dbReference type="Proteomes" id="UP000224006">
    <property type="component" value="Chromosome IV"/>
</dbReference>
<evidence type="ECO:0000256" key="9">
    <source>
        <dbReference type="ARBA" id="ARBA00033696"/>
    </source>
</evidence>
<feature type="compositionally biased region" description="Gly residues" evidence="11">
    <location>
        <begin position="2659"/>
        <end position="2672"/>
    </location>
</feature>
<reference evidence="13 14" key="1">
    <citation type="submission" date="2017-09" db="EMBL/GenBank/DDBJ databases">
        <title>Genome sequencing of Besnoitia besnoiti strain Bb-Ger1.</title>
        <authorList>
            <person name="Schares G."/>
            <person name="Venepally P."/>
            <person name="Lorenzi H.A."/>
        </authorList>
    </citation>
    <scope>NUCLEOTIDE SEQUENCE [LARGE SCALE GENOMIC DNA]</scope>
    <source>
        <strain evidence="13 14">Bb-Ger1</strain>
    </source>
</reference>
<dbReference type="GO" id="GO:0000828">
    <property type="term" value="F:inositol hexakisphosphate kinase activity"/>
    <property type="evidence" value="ECO:0007669"/>
    <property type="project" value="TreeGrafter"/>
</dbReference>
<dbReference type="RefSeq" id="XP_029220038.1">
    <property type="nucleotide sequence ID" value="XM_029364115.1"/>
</dbReference>
<feature type="compositionally biased region" description="Gly residues" evidence="11">
    <location>
        <begin position="531"/>
        <end position="541"/>
    </location>
</feature>
<dbReference type="STRING" id="94643.A0A2A9MDS0"/>
<dbReference type="FunFam" id="3.30.470.20:FF:000050">
    <property type="entry name" value="Acid phosphatase, putative"/>
    <property type="match status" value="1"/>
</dbReference>
<dbReference type="Pfam" id="PF00328">
    <property type="entry name" value="His_Phos_2"/>
    <property type="match status" value="1"/>
</dbReference>
<feature type="compositionally biased region" description="Low complexity" evidence="11">
    <location>
        <begin position="2390"/>
        <end position="2402"/>
    </location>
</feature>
<feature type="compositionally biased region" description="Basic and acidic residues" evidence="11">
    <location>
        <begin position="1"/>
        <end position="14"/>
    </location>
</feature>
<keyword evidence="6" id="KW-0547">Nucleotide-binding</keyword>
<feature type="region of interest" description="Disordered" evidence="11">
    <location>
        <begin position="1043"/>
        <end position="1082"/>
    </location>
</feature>
<dbReference type="InterPro" id="IPR033379">
    <property type="entry name" value="Acid_Pase_AS"/>
</dbReference>
<feature type="compositionally biased region" description="Basic and acidic residues" evidence="11">
    <location>
        <begin position="2051"/>
        <end position="2090"/>
    </location>
</feature>
<dbReference type="GeneID" id="40310609"/>
<feature type="compositionally biased region" description="Basic and acidic residues" evidence="11">
    <location>
        <begin position="1989"/>
        <end position="2017"/>
    </location>
</feature>